<dbReference type="InterPro" id="IPR036770">
    <property type="entry name" value="Ankyrin_rpt-contain_sf"/>
</dbReference>
<dbReference type="Proteomes" id="UP000028582">
    <property type="component" value="Unassembled WGS sequence"/>
</dbReference>
<name>A0A080Z601_PHYNI</name>
<evidence type="ECO:0000313" key="2">
    <source>
        <dbReference type="Proteomes" id="UP000028582"/>
    </source>
</evidence>
<dbReference type="EMBL" id="ANJA01003673">
    <property type="protein sequence ID" value="ETO62062.1"/>
    <property type="molecule type" value="Genomic_DNA"/>
</dbReference>
<dbReference type="OrthoDB" id="126566at2759"/>
<dbReference type="Pfam" id="PF13637">
    <property type="entry name" value="Ank_4"/>
    <property type="match status" value="2"/>
</dbReference>
<dbReference type="SUPFAM" id="SSF48403">
    <property type="entry name" value="Ankyrin repeat"/>
    <property type="match status" value="2"/>
</dbReference>
<sequence length="607" mass="68507">MQLQVVVFVLRYQPFIAAPTVLGRENSSFLGPSAHLSLSEACKVGSISLLDWMWEASCISIAERPSSWSLANFLRSDVHYYRWQFSKTLEAAATHANLATLDWVFKHFKGCIATGNIVELVAGKGHLQVLQYMLERDAGREYRHHRVPVDNESELYYSIPELPSHWSGPGNCMCWGGRSMLRAIENGHLDVARWLDDNSPHEHNDNEIKAIVHAALEAGAVEFAKSLLPADRSIFDYAENCFHPDVVEMKLNSGIQLNQTDAALAVYSLTKAGRLDLLKQLDHLHSPPPADNEPYLHCWKLAMYGAIQREDFPMIQWLVEHQFGQDVREKRDGSLGFVDVAASRGNLCILQYLRDKGFADGYEDALVRAVHNGHLDAVKWLLPHATDLTKLDDHNLMDEAAKYGHLDILQFFHNTSSPCALISRKTDAMEIIRCSPKAMDFAAAQGHLDVVQWLHANRSEGCTTFAMNNAAKNGYLEIVQWLHTNRSEGCTTEAMDSAAQEGFVETVKWLHKNRSEGCTFKAIEMAISNGHLHVACWLRTHYTEHHPAMVGKAICPGRMLEILLFLYVHYPHVFTIWFCARIRRFLLSGNGANSNVVEWLDAHHPNH</sequence>
<reference evidence="1 2" key="1">
    <citation type="submission" date="2013-11" db="EMBL/GenBank/DDBJ databases">
        <title>The Genome Sequence of Phytophthora parasitica P1976.</title>
        <authorList>
            <consortium name="The Broad Institute Genomics Platform"/>
            <person name="Russ C."/>
            <person name="Tyler B."/>
            <person name="Panabieres F."/>
            <person name="Shan W."/>
            <person name="Tripathy S."/>
            <person name="Grunwald N."/>
            <person name="Machado M."/>
            <person name="Johnson C.S."/>
            <person name="Walker B."/>
            <person name="Young S."/>
            <person name="Zeng Q."/>
            <person name="Gargeya S."/>
            <person name="Fitzgerald M."/>
            <person name="Haas B."/>
            <person name="Abouelleil A."/>
            <person name="Allen A.W."/>
            <person name="Alvarado L."/>
            <person name="Arachchi H.M."/>
            <person name="Berlin A.M."/>
            <person name="Chapman S.B."/>
            <person name="Gainer-Dewar J."/>
            <person name="Goldberg J."/>
            <person name="Griggs A."/>
            <person name="Gujja S."/>
            <person name="Hansen M."/>
            <person name="Howarth C."/>
            <person name="Imamovic A."/>
            <person name="Ireland A."/>
            <person name="Larimer J."/>
            <person name="McCowan C."/>
            <person name="Murphy C."/>
            <person name="Pearson M."/>
            <person name="Poon T.W."/>
            <person name="Priest M."/>
            <person name="Roberts A."/>
            <person name="Saif S."/>
            <person name="Shea T."/>
            <person name="Sisk P."/>
            <person name="Sykes S."/>
            <person name="Wortman J."/>
            <person name="Nusbaum C."/>
            <person name="Birren B."/>
        </authorList>
    </citation>
    <scope>NUCLEOTIDE SEQUENCE [LARGE SCALE GENOMIC DNA]</scope>
    <source>
        <strain evidence="1 2">P1976</strain>
    </source>
</reference>
<dbReference type="InterPro" id="IPR002110">
    <property type="entry name" value="Ankyrin_rpt"/>
</dbReference>
<dbReference type="InterPro" id="IPR052050">
    <property type="entry name" value="SecEffector_AnkRepeat"/>
</dbReference>
<dbReference type="AlphaFoldDB" id="A0A080Z601"/>
<protein>
    <submittedName>
        <fullName evidence="1">Uncharacterized protein</fullName>
    </submittedName>
</protein>
<gene>
    <name evidence="1" type="ORF">F444_20006</name>
</gene>
<dbReference type="PANTHER" id="PTHR46586">
    <property type="entry name" value="ANKYRIN REPEAT-CONTAINING PROTEIN"/>
    <property type="match status" value="1"/>
</dbReference>
<dbReference type="SMART" id="SM00248">
    <property type="entry name" value="ANK"/>
    <property type="match status" value="3"/>
</dbReference>
<accession>A0A080Z601</accession>
<dbReference type="PANTHER" id="PTHR46586:SF3">
    <property type="entry name" value="ANKYRIN REPEAT-CONTAINING PROTEIN"/>
    <property type="match status" value="1"/>
</dbReference>
<dbReference type="Gene3D" id="1.25.40.20">
    <property type="entry name" value="Ankyrin repeat-containing domain"/>
    <property type="match status" value="3"/>
</dbReference>
<proteinExistence type="predicted"/>
<evidence type="ECO:0000313" key="1">
    <source>
        <dbReference type="EMBL" id="ETO62062.1"/>
    </source>
</evidence>
<dbReference type="Pfam" id="PF12796">
    <property type="entry name" value="Ank_2"/>
    <property type="match status" value="1"/>
</dbReference>
<comment type="caution">
    <text evidence="1">The sequence shown here is derived from an EMBL/GenBank/DDBJ whole genome shotgun (WGS) entry which is preliminary data.</text>
</comment>
<organism evidence="1 2">
    <name type="scientific">Phytophthora nicotianae P1976</name>
    <dbReference type="NCBI Taxonomy" id="1317066"/>
    <lineage>
        <taxon>Eukaryota</taxon>
        <taxon>Sar</taxon>
        <taxon>Stramenopiles</taxon>
        <taxon>Oomycota</taxon>
        <taxon>Peronosporomycetes</taxon>
        <taxon>Peronosporales</taxon>
        <taxon>Peronosporaceae</taxon>
        <taxon>Phytophthora</taxon>
    </lineage>
</organism>